<evidence type="ECO:0000313" key="4">
    <source>
        <dbReference type="Proteomes" id="UP000650524"/>
    </source>
</evidence>
<comment type="similarity">
    <text evidence="1">Belongs to the universal stress protein A family.</text>
</comment>
<dbReference type="AlphaFoldDB" id="A0A8J6MXA2"/>
<feature type="domain" description="UspA" evidence="2">
    <location>
        <begin position="4"/>
        <end position="152"/>
    </location>
</feature>
<dbReference type="PANTHER" id="PTHR46268:SF6">
    <property type="entry name" value="UNIVERSAL STRESS PROTEIN UP12"/>
    <property type="match status" value="1"/>
</dbReference>
<dbReference type="PRINTS" id="PR01438">
    <property type="entry name" value="UNVRSLSTRESS"/>
</dbReference>
<dbReference type="InterPro" id="IPR014729">
    <property type="entry name" value="Rossmann-like_a/b/a_fold"/>
</dbReference>
<dbReference type="InterPro" id="IPR006015">
    <property type="entry name" value="Universal_stress_UspA"/>
</dbReference>
<dbReference type="PANTHER" id="PTHR46268">
    <property type="entry name" value="STRESS RESPONSE PROTEIN NHAX"/>
    <property type="match status" value="1"/>
</dbReference>
<reference evidence="3 4" key="1">
    <citation type="submission" date="2020-08" db="EMBL/GenBank/DDBJ databases">
        <title>Bridging the membrane lipid divide: bacteria of the FCB group superphylum have the potential to synthesize archaeal ether lipids.</title>
        <authorList>
            <person name="Villanueva L."/>
            <person name="Von Meijenfeldt F.A.B."/>
            <person name="Westbye A.B."/>
            <person name="Yadav S."/>
            <person name="Hopmans E.C."/>
            <person name="Dutilh B.E."/>
            <person name="Sinninghe Damste J.S."/>
        </authorList>
    </citation>
    <scope>NUCLEOTIDE SEQUENCE [LARGE SCALE GENOMIC DNA]</scope>
    <source>
        <strain evidence="3">NIOZ-UU27</strain>
    </source>
</reference>
<protein>
    <submittedName>
        <fullName evidence="3">Universal stress protein</fullName>
    </submittedName>
</protein>
<name>A0A8J6MXA2_9DELT</name>
<accession>A0A8J6MXA2</accession>
<evidence type="ECO:0000259" key="2">
    <source>
        <dbReference type="Pfam" id="PF00582"/>
    </source>
</evidence>
<gene>
    <name evidence="3" type="ORF">H8E19_05540</name>
</gene>
<sequence length="165" mass="18620">MIEYKNILFCTDFSEDANIAFLHALDLAKKYNARLHILHIPHSSYSYCRHIVDEHVPEGSAGGEAFFDEEIKKRAGEALKEECAERLGDFKDYVFVIKSGSPDVEIIRYAKKNDIDVIVMGTLGKSEQDRIEHGSTVANVSKYAHCHVIAIRNPAKQFTLPGSMY</sequence>
<dbReference type="CDD" id="cd00293">
    <property type="entry name" value="USP-like"/>
    <property type="match status" value="1"/>
</dbReference>
<dbReference type="Gene3D" id="3.40.50.620">
    <property type="entry name" value="HUPs"/>
    <property type="match status" value="1"/>
</dbReference>
<dbReference type="Pfam" id="PF00582">
    <property type="entry name" value="Usp"/>
    <property type="match status" value="1"/>
</dbReference>
<organism evidence="3 4">
    <name type="scientific">Candidatus Desulfacyla euxinica</name>
    <dbReference type="NCBI Taxonomy" id="2841693"/>
    <lineage>
        <taxon>Bacteria</taxon>
        <taxon>Deltaproteobacteria</taxon>
        <taxon>Candidatus Desulfacyla</taxon>
    </lineage>
</organism>
<dbReference type="SUPFAM" id="SSF52402">
    <property type="entry name" value="Adenine nucleotide alpha hydrolases-like"/>
    <property type="match status" value="1"/>
</dbReference>
<dbReference type="InterPro" id="IPR006016">
    <property type="entry name" value="UspA"/>
</dbReference>
<comment type="caution">
    <text evidence="3">The sequence shown here is derived from an EMBL/GenBank/DDBJ whole genome shotgun (WGS) entry which is preliminary data.</text>
</comment>
<evidence type="ECO:0000313" key="3">
    <source>
        <dbReference type="EMBL" id="MBC8176848.1"/>
    </source>
</evidence>
<proteinExistence type="inferred from homology"/>
<dbReference type="Proteomes" id="UP000650524">
    <property type="component" value="Unassembled WGS sequence"/>
</dbReference>
<evidence type="ECO:0000256" key="1">
    <source>
        <dbReference type="ARBA" id="ARBA00008791"/>
    </source>
</evidence>
<dbReference type="EMBL" id="JACNJD010000168">
    <property type="protein sequence ID" value="MBC8176848.1"/>
    <property type="molecule type" value="Genomic_DNA"/>
</dbReference>